<dbReference type="Gene3D" id="2.60.120.650">
    <property type="entry name" value="Cupin"/>
    <property type="match status" value="1"/>
</dbReference>
<sequence length="395" mass="42951">MTTETLSVAQRLGGEQFLAQTLGRSYHVARGNAASVAGLVSWDDLNDILTHHRLEAPRFRLAMDGDPVPAFRYSRPVVTRRSTVWHRLQPASLHEQLAGGATLVVDAVDELHPGTGGLAKHLENWLRTAVQVNLYGSWTGTEGFGTHWDDHDVIVVQLDGAKRWKLYGPTRTAPMHQDVAAPEEPPEQPVADLVLTAGDVLYLPRGWWHAVAASEGQYSLHVTCGLRTTTGADLLTWLSEVLRGHEVIRTDVPRFSTESEQRDFLDRIAKLVVDELTSSDLITRFDRARDATESARLAPSLPYVTGVPAQPDLLVHLVVARAGLLTMPDGTALLTAGGEEWTFAAKALPLLKPLLDGSTHSLDELAALACLPLEQAAGVVNELVLGQVAAVRTAR</sequence>
<comment type="caution">
    <text evidence="5">The sequence shown here is derived from an EMBL/GenBank/DDBJ whole genome shotgun (WGS) entry which is preliminary data.</text>
</comment>
<reference evidence="5 6" key="1">
    <citation type="journal article" date="2019" name="Int. J. Syst. Evol. Microbiol.">
        <title>The Global Catalogue of Microorganisms (GCM) 10K type strain sequencing project: providing services to taxonomists for standard genome sequencing and annotation.</title>
        <authorList>
            <consortium name="The Broad Institute Genomics Platform"/>
            <consortium name="The Broad Institute Genome Sequencing Center for Infectious Disease"/>
            <person name="Wu L."/>
            <person name="Ma J."/>
        </authorList>
    </citation>
    <scope>NUCLEOTIDE SEQUENCE [LARGE SCALE GENOMIC DNA]</scope>
    <source>
        <strain evidence="5 6">JCM 14559</strain>
    </source>
</reference>
<evidence type="ECO:0000259" key="4">
    <source>
        <dbReference type="PROSITE" id="PS51184"/>
    </source>
</evidence>
<evidence type="ECO:0000313" key="5">
    <source>
        <dbReference type="EMBL" id="GAA2102160.1"/>
    </source>
</evidence>
<keyword evidence="6" id="KW-1185">Reference proteome</keyword>
<dbReference type="InterPro" id="IPR003347">
    <property type="entry name" value="JmjC_dom"/>
</dbReference>
<evidence type="ECO:0000256" key="2">
    <source>
        <dbReference type="ARBA" id="ARBA00022723"/>
    </source>
</evidence>
<evidence type="ECO:0000256" key="1">
    <source>
        <dbReference type="ARBA" id="ARBA00001954"/>
    </source>
</evidence>
<dbReference type="EMBL" id="BAAANS010000023">
    <property type="protein sequence ID" value="GAA2102160.1"/>
    <property type="molecule type" value="Genomic_DNA"/>
</dbReference>
<feature type="domain" description="JmjC" evidence="4">
    <location>
        <begin position="92"/>
        <end position="243"/>
    </location>
</feature>
<keyword evidence="2" id="KW-0479">Metal-binding</keyword>
<gene>
    <name evidence="5" type="ORF">GCM10009759_36480</name>
</gene>
<organism evidence="5 6">
    <name type="scientific">Kitasatospora saccharophila</name>
    <dbReference type="NCBI Taxonomy" id="407973"/>
    <lineage>
        <taxon>Bacteria</taxon>
        <taxon>Bacillati</taxon>
        <taxon>Actinomycetota</taxon>
        <taxon>Actinomycetes</taxon>
        <taxon>Kitasatosporales</taxon>
        <taxon>Streptomycetaceae</taxon>
        <taxon>Kitasatospora</taxon>
    </lineage>
</organism>
<protein>
    <recommendedName>
        <fullName evidence="4">JmjC domain-containing protein</fullName>
    </recommendedName>
</protein>
<evidence type="ECO:0000313" key="6">
    <source>
        <dbReference type="Proteomes" id="UP001500897"/>
    </source>
</evidence>
<dbReference type="PANTHER" id="PTHR13096">
    <property type="entry name" value="MINA53 MYC INDUCED NUCLEAR ANTIGEN"/>
    <property type="match status" value="1"/>
</dbReference>
<dbReference type="SUPFAM" id="SSF51197">
    <property type="entry name" value="Clavaminate synthase-like"/>
    <property type="match status" value="1"/>
</dbReference>
<dbReference type="PANTHER" id="PTHR13096:SF8">
    <property type="entry name" value="RIBOSOMAL OXYGENASE 1"/>
    <property type="match status" value="1"/>
</dbReference>
<dbReference type="Pfam" id="PF08007">
    <property type="entry name" value="JmjC_2"/>
    <property type="match status" value="1"/>
</dbReference>
<dbReference type="SMART" id="SM00558">
    <property type="entry name" value="JmjC"/>
    <property type="match status" value="1"/>
</dbReference>
<dbReference type="InterPro" id="IPR039994">
    <property type="entry name" value="NO66-like"/>
</dbReference>
<dbReference type="PROSITE" id="PS51184">
    <property type="entry name" value="JMJC"/>
    <property type="match status" value="1"/>
</dbReference>
<proteinExistence type="predicted"/>
<keyword evidence="3" id="KW-0408">Iron</keyword>
<dbReference type="Proteomes" id="UP001500897">
    <property type="component" value="Unassembled WGS sequence"/>
</dbReference>
<name>A0ABN2WZJ6_9ACTN</name>
<comment type="cofactor">
    <cofactor evidence="1">
        <name>Fe(2+)</name>
        <dbReference type="ChEBI" id="CHEBI:29033"/>
    </cofactor>
</comment>
<accession>A0ABN2WZJ6</accession>
<dbReference type="RefSeq" id="WP_344553296.1">
    <property type="nucleotide sequence ID" value="NZ_BAAANS010000023.1"/>
</dbReference>
<evidence type="ECO:0000256" key="3">
    <source>
        <dbReference type="ARBA" id="ARBA00023004"/>
    </source>
</evidence>